<keyword evidence="2" id="KW-1185">Reference proteome</keyword>
<dbReference type="EMBL" id="JASCZI010060919">
    <property type="protein sequence ID" value="MED6136792.1"/>
    <property type="molecule type" value="Genomic_DNA"/>
</dbReference>
<evidence type="ECO:0000313" key="2">
    <source>
        <dbReference type="Proteomes" id="UP001341840"/>
    </source>
</evidence>
<dbReference type="Proteomes" id="UP001341840">
    <property type="component" value="Unassembled WGS sequence"/>
</dbReference>
<accession>A0ABU6SK48</accession>
<evidence type="ECO:0000313" key="1">
    <source>
        <dbReference type="EMBL" id="MED6136792.1"/>
    </source>
</evidence>
<comment type="caution">
    <text evidence="1">The sequence shown here is derived from an EMBL/GenBank/DDBJ whole genome shotgun (WGS) entry which is preliminary data.</text>
</comment>
<gene>
    <name evidence="1" type="ORF">PIB30_059075</name>
</gene>
<organism evidence="1 2">
    <name type="scientific">Stylosanthes scabra</name>
    <dbReference type="NCBI Taxonomy" id="79078"/>
    <lineage>
        <taxon>Eukaryota</taxon>
        <taxon>Viridiplantae</taxon>
        <taxon>Streptophyta</taxon>
        <taxon>Embryophyta</taxon>
        <taxon>Tracheophyta</taxon>
        <taxon>Spermatophyta</taxon>
        <taxon>Magnoliopsida</taxon>
        <taxon>eudicotyledons</taxon>
        <taxon>Gunneridae</taxon>
        <taxon>Pentapetalae</taxon>
        <taxon>rosids</taxon>
        <taxon>fabids</taxon>
        <taxon>Fabales</taxon>
        <taxon>Fabaceae</taxon>
        <taxon>Papilionoideae</taxon>
        <taxon>50 kb inversion clade</taxon>
        <taxon>dalbergioids sensu lato</taxon>
        <taxon>Dalbergieae</taxon>
        <taxon>Pterocarpus clade</taxon>
        <taxon>Stylosanthes</taxon>
    </lineage>
</organism>
<proteinExistence type="predicted"/>
<protein>
    <submittedName>
        <fullName evidence="1">Uncharacterized protein</fullName>
    </submittedName>
</protein>
<name>A0ABU6SK48_9FABA</name>
<reference evidence="1 2" key="1">
    <citation type="journal article" date="2023" name="Plants (Basel)">
        <title>Bridging the Gap: Combining Genomics and Transcriptomics Approaches to Understand Stylosanthes scabra, an Orphan Legume from the Brazilian Caatinga.</title>
        <authorList>
            <person name="Ferreira-Neto J.R.C."/>
            <person name="da Silva M.D."/>
            <person name="Binneck E."/>
            <person name="de Melo N.F."/>
            <person name="da Silva R.H."/>
            <person name="de Melo A.L.T.M."/>
            <person name="Pandolfi V."/>
            <person name="Bustamante F.O."/>
            <person name="Brasileiro-Vidal A.C."/>
            <person name="Benko-Iseppon A.M."/>
        </authorList>
    </citation>
    <scope>NUCLEOTIDE SEQUENCE [LARGE SCALE GENOMIC DNA]</scope>
    <source>
        <tissue evidence="1">Leaves</tissue>
    </source>
</reference>
<sequence>MKGVLKFEEKKRFLEANLMQGYKNGKASGIFAEDTEVDTEEQSALKLRAQQQSQR</sequence>